<dbReference type="PATRIC" id="fig|49547.3.peg.2089"/>
<evidence type="ECO:0000256" key="4">
    <source>
        <dbReference type="ARBA" id="ARBA00022619"/>
    </source>
</evidence>
<keyword evidence="4" id="KW-0686">Riboflavin biosynthesis</keyword>
<keyword evidence="5" id="KW-0521">NADP</keyword>
<dbReference type="InterPro" id="IPR011549">
    <property type="entry name" value="RibD_C"/>
</dbReference>
<gene>
    <name evidence="11" type="primary">ribD2</name>
    <name evidence="11" type="ORF">MBCUR_19780</name>
</gene>
<dbReference type="InterPro" id="IPR024072">
    <property type="entry name" value="DHFR-like_dom_sf"/>
</dbReference>
<proteinExistence type="inferred from homology"/>
<dbReference type="Gene3D" id="3.40.430.10">
    <property type="entry name" value="Dihydrofolate Reductase, subunit A"/>
    <property type="match status" value="1"/>
</dbReference>
<evidence type="ECO:0000313" key="12">
    <source>
        <dbReference type="Proteomes" id="UP000077245"/>
    </source>
</evidence>
<dbReference type="STRING" id="49547.MBCUR_19780"/>
<dbReference type="InterPro" id="IPR050765">
    <property type="entry name" value="Riboflavin_Biosynth_HTPR"/>
</dbReference>
<evidence type="ECO:0000259" key="10">
    <source>
        <dbReference type="Pfam" id="PF01872"/>
    </source>
</evidence>
<evidence type="ECO:0000256" key="7">
    <source>
        <dbReference type="ARBA" id="ARBA00047550"/>
    </source>
</evidence>
<dbReference type="InterPro" id="IPR002734">
    <property type="entry name" value="RibDG_C"/>
</dbReference>
<keyword evidence="12" id="KW-1185">Reference proteome</keyword>
<dbReference type="UniPathway" id="UPA00275"/>
<reference evidence="11 12" key="1">
    <citation type="submission" date="2016-04" db="EMBL/GenBank/DDBJ databases">
        <title>Genome sequence of Methanobrevibacter curvatus DSM 11111.</title>
        <authorList>
            <person name="Poehlein A."/>
            <person name="Seedorf H."/>
            <person name="Daniel R."/>
        </authorList>
    </citation>
    <scope>NUCLEOTIDE SEQUENCE [LARGE SCALE GENOMIC DNA]</scope>
    <source>
        <strain evidence="11 12">DSM 11111</strain>
    </source>
</reference>
<accession>A0A162FHF5</accession>
<comment type="caution">
    <text evidence="11">The sequence shown here is derived from an EMBL/GenBank/DDBJ whole genome shotgun (WGS) entry which is preliminary data.</text>
</comment>
<dbReference type="EC" id="1.1.1.302" evidence="9"/>
<dbReference type="GO" id="GO:0008703">
    <property type="term" value="F:5-amino-6-(5-phosphoribosylamino)uracil reductase activity"/>
    <property type="evidence" value="ECO:0007669"/>
    <property type="project" value="InterPro"/>
</dbReference>
<organism evidence="11 12">
    <name type="scientific">Methanobrevibacter curvatus</name>
    <dbReference type="NCBI Taxonomy" id="49547"/>
    <lineage>
        <taxon>Archaea</taxon>
        <taxon>Methanobacteriati</taxon>
        <taxon>Methanobacteriota</taxon>
        <taxon>Methanomada group</taxon>
        <taxon>Methanobacteria</taxon>
        <taxon>Methanobacteriales</taxon>
        <taxon>Methanobacteriaceae</taxon>
        <taxon>Methanobrevibacter</taxon>
    </lineage>
</organism>
<comment type="pathway">
    <text evidence="1">Cofactor biosynthesis; riboflavin biosynthesis.</text>
</comment>
<protein>
    <recommendedName>
        <fullName evidence="9">2,5-diamino-6-(ribosylamino)-4(3H)-pyrimidinone 5'-phosphate reductase</fullName>
        <ecNumber evidence="9">1.1.1.302</ecNumber>
    </recommendedName>
</protein>
<evidence type="ECO:0000313" key="11">
    <source>
        <dbReference type="EMBL" id="KZX10000.1"/>
    </source>
</evidence>
<keyword evidence="6 11" id="KW-0560">Oxidoreductase</keyword>
<evidence type="ECO:0000256" key="9">
    <source>
        <dbReference type="NCBIfam" id="TIGR01508"/>
    </source>
</evidence>
<evidence type="ECO:0000256" key="6">
    <source>
        <dbReference type="ARBA" id="ARBA00023002"/>
    </source>
</evidence>
<comment type="catalytic activity">
    <reaction evidence="7">
        <text>2,5-diamino-6-(1-D-ribitylamino)pyrimidin-4(3H)-one 5'-phosphate + NAD(+) = 2,5-diamino-6-(1-D-ribosylamino)pyrimidin-4(3H)-one 5'-phosphate + NADH + H(+)</text>
        <dbReference type="Rhea" id="RHEA:27274"/>
        <dbReference type="ChEBI" id="CHEBI:15378"/>
        <dbReference type="ChEBI" id="CHEBI:57540"/>
        <dbReference type="ChEBI" id="CHEBI:57945"/>
        <dbReference type="ChEBI" id="CHEBI:58890"/>
        <dbReference type="ChEBI" id="CHEBI:59545"/>
        <dbReference type="EC" id="1.1.1.302"/>
    </reaction>
</comment>
<dbReference type="InterPro" id="IPR006401">
    <property type="entry name" value="Rib_reduct_arc"/>
</dbReference>
<dbReference type="EMBL" id="LWMV01000231">
    <property type="protein sequence ID" value="KZX10000.1"/>
    <property type="molecule type" value="Genomic_DNA"/>
</dbReference>
<dbReference type="Proteomes" id="UP000077245">
    <property type="component" value="Unassembled WGS sequence"/>
</dbReference>
<dbReference type="PANTHER" id="PTHR38011">
    <property type="entry name" value="DIHYDROFOLATE REDUCTASE FAMILY PROTEIN (AFU_ORTHOLOGUE AFUA_8G06820)"/>
    <property type="match status" value="1"/>
</dbReference>
<comment type="catalytic activity">
    <reaction evidence="8">
        <text>2,5-diamino-6-(1-D-ribitylamino)pyrimidin-4(3H)-one 5'-phosphate + NADP(+) = 2,5-diamino-6-(1-D-ribosylamino)pyrimidin-4(3H)-one 5'-phosphate + NADPH + H(+)</text>
        <dbReference type="Rhea" id="RHEA:27278"/>
        <dbReference type="ChEBI" id="CHEBI:15378"/>
        <dbReference type="ChEBI" id="CHEBI:57783"/>
        <dbReference type="ChEBI" id="CHEBI:58349"/>
        <dbReference type="ChEBI" id="CHEBI:58890"/>
        <dbReference type="ChEBI" id="CHEBI:59545"/>
        <dbReference type="EC" id="1.1.1.302"/>
    </reaction>
</comment>
<dbReference type="GO" id="GO:0009231">
    <property type="term" value="P:riboflavin biosynthetic process"/>
    <property type="evidence" value="ECO:0007669"/>
    <property type="project" value="UniProtKB-UniPathway"/>
</dbReference>
<evidence type="ECO:0000256" key="3">
    <source>
        <dbReference type="ARBA" id="ARBA00011738"/>
    </source>
</evidence>
<feature type="domain" description="Bacterial bifunctional deaminase-reductase C-terminal" evidence="10">
    <location>
        <begin position="4"/>
        <end position="215"/>
    </location>
</feature>
<evidence type="ECO:0000256" key="8">
    <source>
        <dbReference type="ARBA" id="ARBA00049020"/>
    </source>
</evidence>
<dbReference type="SUPFAM" id="SSF53597">
    <property type="entry name" value="Dihydrofolate reductase-like"/>
    <property type="match status" value="1"/>
</dbReference>
<dbReference type="NCBIfam" id="TIGR01508">
    <property type="entry name" value="rib_reduct_arch"/>
    <property type="match status" value="1"/>
</dbReference>
<dbReference type="NCBIfam" id="TIGR00227">
    <property type="entry name" value="ribD_Cterm"/>
    <property type="match status" value="1"/>
</dbReference>
<dbReference type="OrthoDB" id="10178at2157"/>
<sequence length="221" mass="24394">MKSYVILNAAMTLDGKIATKTGNSEISGEKDLIRVHELRKEVDGIMVGINTVMVDNPKLTAHKVSNNIEDNPVRIIVDSNVRTPLNSNVLNDKAKTIIAISNNALSSGNNNEKIEKLKKHADVFSAGDYPVDLIKLLDYLYENGIKTLMLEGGSTLIWAMFKHHLIDEIRLCVAPLIVGGFDAKTLVDGEGFKTMAEGISLKLKNSYSLDNDLILEYDCLY</sequence>
<evidence type="ECO:0000256" key="5">
    <source>
        <dbReference type="ARBA" id="ARBA00022857"/>
    </source>
</evidence>
<dbReference type="PANTHER" id="PTHR38011:SF7">
    <property type="entry name" value="2,5-DIAMINO-6-RIBOSYLAMINO-4(3H)-PYRIMIDINONE 5'-PHOSPHATE REDUCTASE"/>
    <property type="match status" value="1"/>
</dbReference>
<dbReference type="GO" id="GO:0050661">
    <property type="term" value="F:NADP binding"/>
    <property type="evidence" value="ECO:0007669"/>
    <property type="project" value="InterPro"/>
</dbReference>
<name>A0A162FHF5_9EURY</name>
<evidence type="ECO:0000256" key="2">
    <source>
        <dbReference type="ARBA" id="ARBA00009723"/>
    </source>
</evidence>
<dbReference type="RefSeq" id="WP_067092816.1">
    <property type="nucleotide sequence ID" value="NZ_LWMV01000231.1"/>
</dbReference>
<evidence type="ECO:0000256" key="1">
    <source>
        <dbReference type="ARBA" id="ARBA00005104"/>
    </source>
</evidence>
<dbReference type="AlphaFoldDB" id="A0A162FHF5"/>
<comment type="subunit">
    <text evidence="3">Homodimer.</text>
</comment>
<comment type="similarity">
    <text evidence="2">Belongs to the HTP reductase family.</text>
</comment>
<dbReference type="Pfam" id="PF01872">
    <property type="entry name" value="RibD_C"/>
    <property type="match status" value="1"/>
</dbReference>